<dbReference type="SUPFAM" id="SSF81901">
    <property type="entry name" value="HCP-like"/>
    <property type="match status" value="1"/>
</dbReference>
<gene>
    <name evidence="2" type="ORF">GCM10009410_37580</name>
</gene>
<feature type="signal peptide" evidence="1">
    <location>
        <begin position="1"/>
        <end position="21"/>
    </location>
</feature>
<sequence>MKKIILFLVISLLCYSNQSIAQATNFKAASTPLAQCDSAECHNRFLQYKRYAKKGYSDAMSVLAEFYYVGYGTKPNTSRALKWYRKAAKFDSPQAQYKAGIIYLSEGEYQDIEKGLDYLAQAGKSNIAQASHLLGLIYWEGELVPQDLNKVSSHLTLAYEKQYPDTTDFVEIHKNEAPFNDIYKVEIIESTLNTPQGEMEQISVVSPNLEEVFDYHLELMDTFLPDAAKGTGSNIAGRTCDERIECDTQSNRHRIQDFLMIMWF</sequence>
<dbReference type="InterPro" id="IPR006597">
    <property type="entry name" value="Sel1-like"/>
</dbReference>
<protein>
    <recommendedName>
        <fullName evidence="4">Sel1 repeat family protein</fullName>
    </recommendedName>
</protein>
<dbReference type="EMBL" id="BMQW01000015">
    <property type="protein sequence ID" value="GGQ00367.1"/>
    <property type="molecule type" value="Genomic_DNA"/>
</dbReference>
<dbReference type="PANTHER" id="PTHR11102:SF147">
    <property type="entry name" value="SEL1L ADAPTOR SUBUNIT OF ERAD E3 UBIQUITIN LIGASE"/>
    <property type="match status" value="1"/>
</dbReference>
<reference evidence="3" key="1">
    <citation type="journal article" date="2019" name="Int. J. Syst. Evol. Microbiol.">
        <title>The Global Catalogue of Microorganisms (GCM) 10K type strain sequencing project: providing services to taxonomists for standard genome sequencing and annotation.</title>
        <authorList>
            <consortium name="The Broad Institute Genomics Platform"/>
            <consortium name="The Broad Institute Genome Sequencing Center for Infectious Disease"/>
            <person name="Wu L."/>
            <person name="Ma J."/>
        </authorList>
    </citation>
    <scope>NUCLEOTIDE SEQUENCE [LARGE SCALE GENOMIC DNA]</scope>
    <source>
        <strain evidence="3">JCM 32305</strain>
    </source>
</reference>
<comment type="caution">
    <text evidence="2">The sequence shown here is derived from an EMBL/GenBank/DDBJ whole genome shotgun (WGS) entry which is preliminary data.</text>
</comment>
<accession>A0ABQ2QYG6</accession>
<dbReference type="SMART" id="SM00671">
    <property type="entry name" value="SEL1"/>
    <property type="match status" value="3"/>
</dbReference>
<name>A0ABQ2QYG6_9GAMM</name>
<dbReference type="Gene3D" id="1.25.40.10">
    <property type="entry name" value="Tetratricopeptide repeat domain"/>
    <property type="match status" value="1"/>
</dbReference>
<dbReference type="InterPro" id="IPR050767">
    <property type="entry name" value="Sel1_AlgK"/>
</dbReference>
<keyword evidence="1" id="KW-0732">Signal</keyword>
<evidence type="ECO:0008006" key="4">
    <source>
        <dbReference type="Google" id="ProtNLM"/>
    </source>
</evidence>
<dbReference type="Proteomes" id="UP000654004">
    <property type="component" value="Unassembled WGS sequence"/>
</dbReference>
<evidence type="ECO:0000313" key="2">
    <source>
        <dbReference type="EMBL" id="GGQ00367.1"/>
    </source>
</evidence>
<feature type="chain" id="PRO_5046220090" description="Sel1 repeat family protein" evidence="1">
    <location>
        <begin position="22"/>
        <end position="264"/>
    </location>
</feature>
<organism evidence="2 3">
    <name type="scientific">Shewanella ulleungensis</name>
    <dbReference type="NCBI Taxonomy" id="2282699"/>
    <lineage>
        <taxon>Bacteria</taxon>
        <taxon>Pseudomonadati</taxon>
        <taxon>Pseudomonadota</taxon>
        <taxon>Gammaproteobacteria</taxon>
        <taxon>Alteromonadales</taxon>
        <taxon>Shewanellaceae</taxon>
        <taxon>Shewanella</taxon>
    </lineage>
</organism>
<proteinExistence type="predicted"/>
<evidence type="ECO:0000256" key="1">
    <source>
        <dbReference type="SAM" id="SignalP"/>
    </source>
</evidence>
<dbReference type="InterPro" id="IPR011990">
    <property type="entry name" value="TPR-like_helical_dom_sf"/>
</dbReference>
<dbReference type="PANTHER" id="PTHR11102">
    <property type="entry name" value="SEL-1-LIKE PROTEIN"/>
    <property type="match status" value="1"/>
</dbReference>
<keyword evidence="3" id="KW-1185">Reference proteome</keyword>
<dbReference type="Pfam" id="PF08238">
    <property type="entry name" value="Sel1"/>
    <property type="match status" value="3"/>
</dbReference>
<evidence type="ECO:0000313" key="3">
    <source>
        <dbReference type="Proteomes" id="UP000654004"/>
    </source>
</evidence>
<dbReference type="RefSeq" id="WP_188959017.1">
    <property type="nucleotide sequence ID" value="NZ_BMQW01000015.1"/>
</dbReference>